<accession>A0ABT6R736</accession>
<gene>
    <name evidence="10" type="ORF">QJ048_01275</name>
</gene>
<dbReference type="NCBIfam" id="TIGR04056">
    <property type="entry name" value="OMP_RagA_SusC"/>
    <property type="match status" value="1"/>
</dbReference>
<keyword evidence="2 7" id="KW-0813">Transport</keyword>
<feature type="signal peptide" evidence="8">
    <location>
        <begin position="1"/>
        <end position="18"/>
    </location>
</feature>
<dbReference type="SUPFAM" id="SSF56935">
    <property type="entry name" value="Porins"/>
    <property type="match status" value="1"/>
</dbReference>
<name>A0ABT6R736_9BACT</name>
<evidence type="ECO:0000256" key="7">
    <source>
        <dbReference type="PROSITE-ProRule" id="PRU01360"/>
    </source>
</evidence>
<keyword evidence="4 7" id="KW-0812">Transmembrane</keyword>
<dbReference type="Gene3D" id="2.40.170.20">
    <property type="entry name" value="TonB-dependent receptor, beta-barrel domain"/>
    <property type="match status" value="1"/>
</dbReference>
<evidence type="ECO:0000256" key="8">
    <source>
        <dbReference type="SAM" id="SignalP"/>
    </source>
</evidence>
<evidence type="ECO:0000313" key="10">
    <source>
        <dbReference type="EMBL" id="MDI3318379.1"/>
    </source>
</evidence>
<dbReference type="Pfam" id="PF13715">
    <property type="entry name" value="CarbopepD_reg_2"/>
    <property type="match status" value="1"/>
</dbReference>
<dbReference type="InterPro" id="IPR012910">
    <property type="entry name" value="Plug_dom"/>
</dbReference>
<dbReference type="Gene3D" id="2.170.130.10">
    <property type="entry name" value="TonB-dependent receptor, plug domain"/>
    <property type="match status" value="1"/>
</dbReference>
<keyword evidence="10" id="KW-0675">Receptor</keyword>
<comment type="similarity">
    <text evidence="7">Belongs to the TonB-dependent receptor family.</text>
</comment>
<evidence type="ECO:0000259" key="9">
    <source>
        <dbReference type="Pfam" id="PF07715"/>
    </source>
</evidence>
<protein>
    <submittedName>
        <fullName evidence="10">TonB-dependent receptor</fullName>
    </submittedName>
</protein>
<reference evidence="10 11" key="1">
    <citation type="submission" date="2023-05" db="EMBL/GenBank/DDBJ databases">
        <title>Genome sequence of Pinibacter sp. MAH-24.</title>
        <authorList>
            <person name="Huq M.A."/>
        </authorList>
    </citation>
    <scope>NUCLEOTIDE SEQUENCE [LARGE SCALE GENOMIC DNA]</scope>
    <source>
        <strain evidence="10 11">MAH-24</strain>
    </source>
</reference>
<comment type="caution">
    <text evidence="10">The sequence shown here is derived from an EMBL/GenBank/DDBJ whole genome shotgun (WGS) entry which is preliminary data.</text>
</comment>
<keyword evidence="3 7" id="KW-1134">Transmembrane beta strand</keyword>
<organism evidence="10 11">
    <name type="scientific">Pinibacter soli</name>
    <dbReference type="NCBI Taxonomy" id="3044211"/>
    <lineage>
        <taxon>Bacteria</taxon>
        <taxon>Pseudomonadati</taxon>
        <taxon>Bacteroidota</taxon>
        <taxon>Chitinophagia</taxon>
        <taxon>Chitinophagales</taxon>
        <taxon>Chitinophagaceae</taxon>
        <taxon>Pinibacter</taxon>
    </lineage>
</organism>
<dbReference type="NCBIfam" id="TIGR04057">
    <property type="entry name" value="SusC_RagA_signa"/>
    <property type="match status" value="1"/>
</dbReference>
<dbReference type="SUPFAM" id="SSF49464">
    <property type="entry name" value="Carboxypeptidase regulatory domain-like"/>
    <property type="match status" value="1"/>
</dbReference>
<dbReference type="PROSITE" id="PS52016">
    <property type="entry name" value="TONB_DEPENDENT_REC_3"/>
    <property type="match status" value="1"/>
</dbReference>
<dbReference type="EMBL" id="JASBRG010000001">
    <property type="protein sequence ID" value="MDI3318379.1"/>
    <property type="molecule type" value="Genomic_DNA"/>
</dbReference>
<dbReference type="InterPro" id="IPR037066">
    <property type="entry name" value="Plug_dom_sf"/>
</dbReference>
<keyword evidence="8" id="KW-0732">Signal</keyword>
<evidence type="ECO:0000313" key="11">
    <source>
        <dbReference type="Proteomes" id="UP001226434"/>
    </source>
</evidence>
<dbReference type="InterPro" id="IPR023997">
    <property type="entry name" value="TonB-dep_OMP_SusC/RagA_CS"/>
</dbReference>
<dbReference type="InterPro" id="IPR036942">
    <property type="entry name" value="Beta-barrel_TonB_sf"/>
</dbReference>
<evidence type="ECO:0000256" key="3">
    <source>
        <dbReference type="ARBA" id="ARBA00022452"/>
    </source>
</evidence>
<sequence length="1021" mass="113175">MKKILTILLVFFSLSSYAQQVSGIVMGDKEPLEGASVYEKDLPQNGSTTDKAGRFVLTLKGKSGVIIISSVSYLTREVKANGTNLTIKLTIDSKGTDEVIVVGYGKQRRITNTGAVSSISGADLRQTPTASVQNALMGRVPGVTTQQTSGKPGADGASIRIRGVNTYVSGGGNPLYIVDDVEFPGLLSEIDPDQIESISVLKDAATTSIYGVKGANGVILITTRRGKSGKPTITIRNETGAQVASKLPKYVNSYEAARLTNLALTNDGMTPRFTDTDLQLFKDGTDPYNHPNVDWLKTILRPYTLQNRTNLNIQGGNDKVKYFIAGGYLWQNGTVRSFKSSENLNNNFYYKRYNFRTNLDAQLTKTLSLNVDLSGNLSEQNQPHSEGKNGTGTNNIFLELRDYKTLPPFAYPVYNPDGSYGYSPQLVTNNIVGRLTWGGYERTNTNDMLVNVKLTQKLDFVTKGLSIKGIVGYNTRYSYGRNLTRAVFPSYYYNADKETYTPVNIGGANISRPEKLNMTYIPTNVSYRRLNTQIALAYDRDFGKHHVYGLGLLNQYQNIAGANVPLTFRGITFRAGYDFKKKYLVELNGAYNGSSKFAKGSQYGFFPAASVGWNVSEENFFKNSSALHFINLLKLRGSYGLMGSDEFTVSGNYVYQQNYNRGTATYTFGESPTSYTPLVEGAIGTDVTWEKERSGNIGLDMNMFNGKLTFTADYFYRYRYDILTTRQDIPSMLGVNLNAVNIGIVENRGYEIDIRYRNSIGKVNYYINANASFAKNKVLQRSEAQPAYPWLALTGNPVGSIVGYTFTGYYNDSIDIAKSAKPSTTKVQPGDLKYADLNGDGNIDQNDQRVMRYPNMPNTILGTTLGVSWKNISFSATFQGALNFSLQGGSAEVNPFQNNFRQIHLNSWTPENHADPSFPRLTSIEGTVNNALSFNSDYWYTRADYVRLKTLELSYSIGQSLLKKTKVITGARIYVNGYNLATWMLKGDLKYDIDPESNSGTLNDGTYPQQKVYNAGIQLSF</sequence>
<evidence type="ECO:0000256" key="5">
    <source>
        <dbReference type="ARBA" id="ARBA00023136"/>
    </source>
</evidence>
<dbReference type="InterPro" id="IPR023996">
    <property type="entry name" value="TonB-dep_OMP_SusC/RagA"/>
</dbReference>
<comment type="subcellular location">
    <subcellularLocation>
        <location evidence="1 7">Cell outer membrane</location>
        <topology evidence="1 7">Multi-pass membrane protein</topology>
    </subcellularLocation>
</comment>
<proteinExistence type="inferred from homology"/>
<evidence type="ECO:0000256" key="6">
    <source>
        <dbReference type="ARBA" id="ARBA00023237"/>
    </source>
</evidence>
<dbReference type="RefSeq" id="WP_282332506.1">
    <property type="nucleotide sequence ID" value="NZ_JASBRG010000001.1"/>
</dbReference>
<dbReference type="InterPro" id="IPR008969">
    <property type="entry name" value="CarboxyPept-like_regulatory"/>
</dbReference>
<keyword evidence="11" id="KW-1185">Reference proteome</keyword>
<dbReference type="Pfam" id="PF07715">
    <property type="entry name" value="Plug"/>
    <property type="match status" value="1"/>
</dbReference>
<dbReference type="InterPro" id="IPR039426">
    <property type="entry name" value="TonB-dep_rcpt-like"/>
</dbReference>
<feature type="chain" id="PRO_5046351415" evidence="8">
    <location>
        <begin position="19"/>
        <end position="1021"/>
    </location>
</feature>
<keyword evidence="5 7" id="KW-0472">Membrane</keyword>
<evidence type="ECO:0000256" key="4">
    <source>
        <dbReference type="ARBA" id="ARBA00022692"/>
    </source>
</evidence>
<evidence type="ECO:0000256" key="1">
    <source>
        <dbReference type="ARBA" id="ARBA00004571"/>
    </source>
</evidence>
<feature type="domain" description="TonB-dependent receptor plug" evidence="9">
    <location>
        <begin position="112"/>
        <end position="218"/>
    </location>
</feature>
<keyword evidence="6 7" id="KW-0998">Cell outer membrane</keyword>
<dbReference type="Proteomes" id="UP001226434">
    <property type="component" value="Unassembled WGS sequence"/>
</dbReference>
<evidence type="ECO:0000256" key="2">
    <source>
        <dbReference type="ARBA" id="ARBA00022448"/>
    </source>
</evidence>